<dbReference type="InterPro" id="IPR043159">
    <property type="entry name" value="Lectin_gal-bd_sf"/>
</dbReference>
<evidence type="ECO:0000256" key="1">
    <source>
        <dbReference type="SAM" id="SignalP"/>
    </source>
</evidence>
<keyword evidence="3" id="KW-1185">Reference proteome</keyword>
<dbReference type="EMBL" id="JARBDR010000337">
    <property type="protein sequence ID" value="KAJ8315626.1"/>
    <property type="molecule type" value="Genomic_DNA"/>
</dbReference>
<dbReference type="Gene3D" id="2.60.120.740">
    <property type="match status" value="1"/>
</dbReference>
<reference evidence="2 3" key="1">
    <citation type="submission" date="2022-12" db="EMBL/GenBank/DDBJ databases">
        <title>Chromosome-level genome of Tegillarca granosa.</title>
        <authorList>
            <person name="Kim J."/>
        </authorList>
    </citation>
    <scope>NUCLEOTIDE SEQUENCE [LARGE SCALE GENOMIC DNA]</scope>
    <source>
        <strain evidence="2">Teg-2019</strain>
        <tissue evidence="2">Adductor muscle</tissue>
    </source>
</reference>
<evidence type="ECO:0000313" key="2">
    <source>
        <dbReference type="EMBL" id="KAJ8315626.1"/>
    </source>
</evidence>
<name>A0ABQ9FHI5_TEGGR</name>
<sequence>MTFSQGLFLLHGWVSTLAVQDTGLLTSTLQTFPGSACEGEKLYLRCPNRTMISIQSAQYGRQVPSYRMCPAKTNQSHLSEYSFWNFREDTNCLATSSLMVFVYK</sequence>
<comment type="caution">
    <text evidence="2">The sequence shown here is derived from an EMBL/GenBank/DDBJ whole genome shotgun (WGS) entry which is preliminary data.</text>
</comment>
<feature type="signal peptide" evidence="1">
    <location>
        <begin position="1"/>
        <end position="18"/>
    </location>
</feature>
<organism evidence="2 3">
    <name type="scientific">Tegillarca granosa</name>
    <name type="common">Malaysian cockle</name>
    <name type="synonym">Anadara granosa</name>
    <dbReference type="NCBI Taxonomy" id="220873"/>
    <lineage>
        <taxon>Eukaryota</taxon>
        <taxon>Metazoa</taxon>
        <taxon>Spiralia</taxon>
        <taxon>Lophotrochozoa</taxon>
        <taxon>Mollusca</taxon>
        <taxon>Bivalvia</taxon>
        <taxon>Autobranchia</taxon>
        <taxon>Pteriomorphia</taxon>
        <taxon>Arcoida</taxon>
        <taxon>Arcoidea</taxon>
        <taxon>Arcidae</taxon>
        <taxon>Tegillarca</taxon>
    </lineage>
</organism>
<keyword evidence="1" id="KW-0732">Signal</keyword>
<gene>
    <name evidence="2" type="ORF">KUTeg_007776</name>
</gene>
<feature type="chain" id="PRO_5045081670" evidence="1">
    <location>
        <begin position="19"/>
        <end position="104"/>
    </location>
</feature>
<dbReference type="Proteomes" id="UP001217089">
    <property type="component" value="Unassembled WGS sequence"/>
</dbReference>
<accession>A0ABQ9FHI5</accession>
<proteinExistence type="predicted"/>
<protein>
    <submittedName>
        <fullName evidence="2">Uncharacterized protein</fullName>
    </submittedName>
</protein>
<evidence type="ECO:0000313" key="3">
    <source>
        <dbReference type="Proteomes" id="UP001217089"/>
    </source>
</evidence>